<feature type="transmembrane region" description="Helical" evidence="2">
    <location>
        <begin position="324"/>
        <end position="343"/>
    </location>
</feature>
<feature type="domain" description="Saccharopine dehydrogenase NADP binding" evidence="3">
    <location>
        <begin position="44"/>
        <end position="172"/>
    </location>
</feature>
<gene>
    <name evidence="4" type="ORF">NEOLEDRAFT_1131093</name>
</gene>
<dbReference type="InterPro" id="IPR036291">
    <property type="entry name" value="NAD(P)-bd_dom_sf"/>
</dbReference>
<comment type="similarity">
    <text evidence="1">Belongs to the saccharopine dehydrogenase family.</text>
</comment>
<dbReference type="AlphaFoldDB" id="A0A165TSG6"/>
<dbReference type="Proteomes" id="UP000076761">
    <property type="component" value="Unassembled WGS sequence"/>
</dbReference>
<dbReference type="InterPro" id="IPR051276">
    <property type="entry name" value="Saccharopine_DH-like_oxidrdct"/>
</dbReference>
<dbReference type="OrthoDB" id="10268090at2759"/>
<evidence type="ECO:0000313" key="5">
    <source>
        <dbReference type="Proteomes" id="UP000076761"/>
    </source>
</evidence>
<dbReference type="PANTHER" id="PTHR12286:SF5">
    <property type="entry name" value="SACCHAROPINE DEHYDROGENASE-LIKE OXIDOREDUCTASE"/>
    <property type="match status" value="1"/>
</dbReference>
<dbReference type="SUPFAM" id="SSF51735">
    <property type="entry name" value="NAD(P)-binding Rossmann-fold domains"/>
    <property type="match status" value="1"/>
</dbReference>
<name>A0A165TSG6_9AGAM</name>
<evidence type="ECO:0000313" key="4">
    <source>
        <dbReference type="EMBL" id="KZT27108.1"/>
    </source>
</evidence>
<keyword evidence="2" id="KW-0812">Transmembrane</keyword>
<dbReference type="InParanoid" id="A0A165TSG6"/>
<dbReference type="InterPro" id="IPR005097">
    <property type="entry name" value="Sacchrp_dh_NADP-bd"/>
</dbReference>
<sequence length="469" mass="51051">MRTVLVRLEDDAESNNITCPRDSDSWDPVTRSTLSTPQTRMADILVLGATGFTGRLTTRYLSTHPQRAEFTLAVGARSRERLEKLAKDLSLGDIVQLVQVDVTNAEDVEKAVASVKVVINTVGPYWKWGKNVVKACAKLGKGYLDLTGEAHWTANMIWHYDYLATKTGAVIIPSCGLDSIPSDISVFLANRTLKALAGPDTTIERTDTAVEVKGIMSGGTLSTIMTTLEDVPKEQARVGERDYALMSSIIGRPSPPTRLLYKLSVPSPPMYGSFWMMSTANRRIVERTWGLHQLAALGGGAKEKELAYGPDFVYDEFLSAPNRLTAIVISLSMITIGFALLLPPVRWILKSIRPAGSGSDDATLEKGRMLITSITTSSPDATGKKTYVRTIQRGRGDPGYLLTSMMLGEGALALVLERDSLPALAHQGGILTPMSALGDVLIKRLGDTGRFDFESEVILTDGEESRKTR</sequence>
<dbReference type="Pfam" id="PF03435">
    <property type="entry name" value="Sacchrp_dh_NADP"/>
    <property type="match status" value="1"/>
</dbReference>
<organism evidence="4 5">
    <name type="scientific">Neolentinus lepideus HHB14362 ss-1</name>
    <dbReference type="NCBI Taxonomy" id="1314782"/>
    <lineage>
        <taxon>Eukaryota</taxon>
        <taxon>Fungi</taxon>
        <taxon>Dikarya</taxon>
        <taxon>Basidiomycota</taxon>
        <taxon>Agaricomycotina</taxon>
        <taxon>Agaricomycetes</taxon>
        <taxon>Gloeophyllales</taxon>
        <taxon>Gloeophyllaceae</taxon>
        <taxon>Neolentinus</taxon>
    </lineage>
</organism>
<dbReference type="Gene3D" id="3.40.50.720">
    <property type="entry name" value="NAD(P)-binding Rossmann-like Domain"/>
    <property type="match status" value="1"/>
</dbReference>
<keyword evidence="5" id="KW-1185">Reference proteome</keyword>
<dbReference type="GO" id="GO:0005811">
    <property type="term" value="C:lipid droplet"/>
    <property type="evidence" value="ECO:0007669"/>
    <property type="project" value="TreeGrafter"/>
</dbReference>
<dbReference type="EMBL" id="KV425563">
    <property type="protein sequence ID" value="KZT27108.1"/>
    <property type="molecule type" value="Genomic_DNA"/>
</dbReference>
<dbReference type="GO" id="GO:0005739">
    <property type="term" value="C:mitochondrion"/>
    <property type="evidence" value="ECO:0007669"/>
    <property type="project" value="TreeGrafter"/>
</dbReference>
<evidence type="ECO:0000256" key="2">
    <source>
        <dbReference type="SAM" id="Phobius"/>
    </source>
</evidence>
<keyword evidence="2" id="KW-1133">Transmembrane helix</keyword>
<protein>
    <recommendedName>
        <fullName evidence="3">Saccharopine dehydrogenase NADP binding domain-containing protein</fullName>
    </recommendedName>
</protein>
<dbReference type="GO" id="GO:0005886">
    <property type="term" value="C:plasma membrane"/>
    <property type="evidence" value="ECO:0007669"/>
    <property type="project" value="TreeGrafter"/>
</dbReference>
<proteinExistence type="inferred from homology"/>
<dbReference type="PANTHER" id="PTHR12286">
    <property type="entry name" value="SACCHAROPINE DEHYDROGENASE-LIKE OXIDOREDUCTASE"/>
    <property type="match status" value="1"/>
</dbReference>
<evidence type="ECO:0000259" key="3">
    <source>
        <dbReference type="Pfam" id="PF03435"/>
    </source>
</evidence>
<evidence type="ECO:0000256" key="1">
    <source>
        <dbReference type="ARBA" id="ARBA00038048"/>
    </source>
</evidence>
<reference evidence="4 5" key="1">
    <citation type="journal article" date="2016" name="Mol. Biol. Evol.">
        <title>Comparative Genomics of Early-Diverging Mushroom-Forming Fungi Provides Insights into the Origins of Lignocellulose Decay Capabilities.</title>
        <authorList>
            <person name="Nagy L.G."/>
            <person name="Riley R."/>
            <person name="Tritt A."/>
            <person name="Adam C."/>
            <person name="Daum C."/>
            <person name="Floudas D."/>
            <person name="Sun H."/>
            <person name="Yadav J.S."/>
            <person name="Pangilinan J."/>
            <person name="Larsson K.H."/>
            <person name="Matsuura K."/>
            <person name="Barry K."/>
            <person name="Labutti K."/>
            <person name="Kuo R."/>
            <person name="Ohm R.A."/>
            <person name="Bhattacharya S.S."/>
            <person name="Shirouzu T."/>
            <person name="Yoshinaga Y."/>
            <person name="Martin F.M."/>
            <person name="Grigoriev I.V."/>
            <person name="Hibbett D.S."/>
        </authorList>
    </citation>
    <scope>NUCLEOTIDE SEQUENCE [LARGE SCALE GENOMIC DNA]</scope>
    <source>
        <strain evidence="4 5">HHB14362 ss-1</strain>
    </source>
</reference>
<keyword evidence="2" id="KW-0472">Membrane</keyword>
<dbReference type="GO" id="GO:0009247">
    <property type="term" value="P:glycolipid biosynthetic process"/>
    <property type="evidence" value="ECO:0007669"/>
    <property type="project" value="TreeGrafter"/>
</dbReference>
<accession>A0A165TSG6</accession>